<dbReference type="Pfam" id="PF10049">
    <property type="entry name" value="DUF2283"/>
    <property type="match status" value="1"/>
</dbReference>
<dbReference type="Pfam" id="PF12728">
    <property type="entry name" value="HTH_17"/>
    <property type="match status" value="1"/>
</dbReference>
<dbReference type="InterPro" id="IPR019270">
    <property type="entry name" value="DUF2283"/>
</dbReference>
<dbReference type="AlphaFoldDB" id="A0A537K2D4"/>
<dbReference type="GO" id="GO:0003677">
    <property type="term" value="F:DNA binding"/>
    <property type="evidence" value="ECO:0007669"/>
    <property type="project" value="InterPro"/>
</dbReference>
<reference evidence="2 3" key="1">
    <citation type="journal article" date="2019" name="Nat. Microbiol.">
        <title>Mediterranean grassland soil C-N compound turnover is dependent on rainfall and depth, and is mediated by genomically divergent microorganisms.</title>
        <authorList>
            <person name="Diamond S."/>
            <person name="Andeer P.F."/>
            <person name="Li Z."/>
            <person name="Crits-Christoph A."/>
            <person name="Burstein D."/>
            <person name="Anantharaman K."/>
            <person name="Lane K.R."/>
            <person name="Thomas B.C."/>
            <person name="Pan C."/>
            <person name="Northen T.R."/>
            <person name="Banfield J.F."/>
        </authorList>
    </citation>
    <scope>NUCLEOTIDE SEQUENCE [LARGE SCALE GENOMIC DNA]</scope>
    <source>
        <strain evidence="2">NP_3</strain>
    </source>
</reference>
<protein>
    <submittedName>
        <fullName evidence="2">DUF2283 domain-containing protein</fullName>
    </submittedName>
</protein>
<organism evidence="2 3">
    <name type="scientific">Candidatus Segetimicrobium genomatis</name>
    <dbReference type="NCBI Taxonomy" id="2569760"/>
    <lineage>
        <taxon>Bacteria</taxon>
        <taxon>Bacillati</taxon>
        <taxon>Candidatus Sysuimicrobiota</taxon>
        <taxon>Candidatus Sysuimicrobiia</taxon>
        <taxon>Candidatus Sysuimicrobiales</taxon>
        <taxon>Candidatus Segetimicrobiaceae</taxon>
        <taxon>Candidatus Segetimicrobium</taxon>
    </lineage>
</organism>
<name>A0A537K2D4_9BACT</name>
<evidence type="ECO:0000313" key="2">
    <source>
        <dbReference type="EMBL" id="TMI89919.1"/>
    </source>
</evidence>
<comment type="caution">
    <text evidence="2">The sequence shown here is derived from an EMBL/GenBank/DDBJ whole genome shotgun (WGS) entry which is preliminary data.</text>
</comment>
<feature type="domain" description="Helix-turn-helix" evidence="1">
    <location>
        <begin position="80"/>
        <end position="123"/>
    </location>
</feature>
<dbReference type="InterPro" id="IPR010093">
    <property type="entry name" value="SinI_DNA-bd"/>
</dbReference>
<proteinExistence type="predicted"/>
<dbReference type="InterPro" id="IPR041657">
    <property type="entry name" value="HTH_17"/>
</dbReference>
<accession>A0A537K2D4</accession>
<evidence type="ECO:0000259" key="1">
    <source>
        <dbReference type="Pfam" id="PF12728"/>
    </source>
</evidence>
<dbReference type="EMBL" id="VBAK01000117">
    <property type="protein sequence ID" value="TMI89919.1"/>
    <property type="molecule type" value="Genomic_DNA"/>
</dbReference>
<evidence type="ECO:0000313" key="3">
    <source>
        <dbReference type="Proteomes" id="UP000318509"/>
    </source>
</evidence>
<dbReference type="NCBIfam" id="TIGR01764">
    <property type="entry name" value="excise"/>
    <property type="match status" value="1"/>
</dbReference>
<gene>
    <name evidence="2" type="ORF">E6H00_08430</name>
</gene>
<dbReference type="Proteomes" id="UP000318509">
    <property type="component" value="Unassembled WGS sequence"/>
</dbReference>
<sequence>MRITYDPRADALAIELRDVPVARTREVTDTINVDLGKDGRPVVVEILNVRKGLGDEVLRHVGLDLGGIQWQQESDTVHATDEAAQLVGVSRQYLSKMAREGKIPARRSGRDWLFYRSGLVEFFGPGRVEEPTVRYGANASRMGNVRAPRRRVPRRRP</sequence>